<dbReference type="PANTHER" id="PTHR46344">
    <property type="entry name" value="OS02G0202900 PROTEIN"/>
    <property type="match status" value="1"/>
</dbReference>
<evidence type="ECO:0000256" key="2">
    <source>
        <dbReference type="ARBA" id="ARBA00022737"/>
    </source>
</evidence>
<dbReference type="SUPFAM" id="SSF117281">
    <property type="entry name" value="Kelch motif"/>
    <property type="match status" value="1"/>
</dbReference>
<evidence type="ECO:0000259" key="3">
    <source>
        <dbReference type="Pfam" id="PF00646"/>
    </source>
</evidence>
<dbReference type="CDD" id="cd22152">
    <property type="entry name" value="F-box_AtAFR-like"/>
    <property type="match status" value="1"/>
</dbReference>
<protein>
    <recommendedName>
        <fullName evidence="3">F-box domain-containing protein</fullName>
    </recommendedName>
</protein>
<dbReference type="InterPro" id="IPR001810">
    <property type="entry name" value="F-box_dom"/>
</dbReference>
<reference evidence="4 5" key="1">
    <citation type="journal article" date="2023" name="Hortic Res">
        <title>Pangenome of water caltrop reveals structural variations and asymmetric subgenome divergence after allopolyploidization.</title>
        <authorList>
            <person name="Zhang X."/>
            <person name="Chen Y."/>
            <person name="Wang L."/>
            <person name="Yuan Y."/>
            <person name="Fang M."/>
            <person name="Shi L."/>
            <person name="Lu R."/>
            <person name="Comes H.P."/>
            <person name="Ma Y."/>
            <person name="Chen Y."/>
            <person name="Huang G."/>
            <person name="Zhou Y."/>
            <person name="Zheng Z."/>
            <person name="Qiu Y."/>
        </authorList>
    </citation>
    <scope>NUCLEOTIDE SEQUENCE [LARGE SCALE GENOMIC DNA]</scope>
    <source>
        <tissue evidence="4">Roots</tissue>
    </source>
</reference>
<keyword evidence="1" id="KW-0880">Kelch repeat</keyword>
<dbReference type="Pfam" id="PF00646">
    <property type="entry name" value="F-box"/>
    <property type="match status" value="1"/>
</dbReference>
<evidence type="ECO:0000313" key="5">
    <source>
        <dbReference type="Proteomes" id="UP001345219"/>
    </source>
</evidence>
<dbReference type="InterPro" id="IPR036047">
    <property type="entry name" value="F-box-like_dom_sf"/>
</dbReference>
<dbReference type="SUPFAM" id="SSF81383">
    <property type="entry name" value="F-box domain"/>
    <property type="match status" value="1"/>
</dbReference>
<sequence>MSGLIEGLPDAVALRCLAHVPFYLHPKLELVCRSWRAALHSAELFRARQEVGSLEDLLCVCAFDPQNLWQLYDPVRDIWITVPLLPSKVKNLAHFGVVSVSGKLFVLGGGSDAVDLGTRMAVLQPTRYGHMIP</sequence>
<feature type="domain" description="F-box" evidence="3">
    <location>
        <begin position="6"/>
        <end position="45"/>
    </location>
</feature>
<keyword evidence="5" id="KW-1185">Reference proteome</keyword>
<keyword evidence="2" id="KW-0677">Repeat</keyword>
<dbReference type="AlphaFoldDB" id="A0AAN7L6N2"/>
<dbReference type="PANTHER" id="PTHR46344:SF21">
    <property type="entry name" value="F-BOX_KELCH-REPEAT PROTEIN SKIP30 ISOFORM X2"/>
    <property type="match status" value="1"/>
</dbReference>
<proteinExistence type="predicted"/>
<name>A0AAN7L6N2_9MYRT</name>
<dbReference type="Gene3D" id="1.20.1280.50">
    <property type="match status" value="1"/>
</dbReference>
<evidence type="ECO:0000313" key="4">
    <source>
        <dbReference type="EMBL" id="KAK4780236.1"/>
    </source>
</evidence>
<dbReference type="EMBL" id="JAXIOK010000001">
    <property type="protein sequence ID" value="KAK4780236.1"/>
    <property type="molecule type" value="Genomic_DNA"/>
</dbReference>
<dbReference type="InterPro" id="IPR015915">
    <property type="entry name" value="Kelch-typ_b-propeller"/>
</dbReference>
<organism evidence="4 5">
    <name type="scientific">Trapa incisa</name>
    <dbReference type="NCBI Taxonomy" id="236973"/>
    <lineage>
        <taxon>Eukaryota</taxon>
        <taxon>Viridiplantae</taxon>
        <taxon>Streptophyta</taxon>
        <taxon>Embryophyta</taxon>
        <taxon>Tracheophyta</taxon>
        <taxon>Spermatophyta</taxon>
        <taxon>Magnoliopsida</taxon>
        <taxon>eudicotyledons</taxon>
        <taxon>Gunneridae</taxon>
        <taxon>Pentapetalae</taxon>
        <taxon>rosids</taxon>
        <taxon>malvids</taxon>
        <taxon>Myrtales</taxon>
        <taxon>Lythraceae</taxon>
        <taxon>Trapa</taxon>
    </lineage>
</organism>
<evidence type="ECO:0000256" key="1">
    <source>
        <dbReference type="ARBA" id="ARBA00022441"/>
    </source>
</evidence>
<gene>
    <name evidence="4" type="ORF">SAY87_016342</name>
</gene>
<accession>A0AAN7L6N2</accession>
<comment type="caution">
    <text evidence="4">The sequence shown here is derived from an EMBL/GenBank/DDBJ whole genome shotgun (WGS) entry which is preliminary data.</text>
</comment>
<dbReference type="Proteomes" id="UP001345219">
    <property type="component" value="Chromosome 13"/>
</dbReference>